<comment type="caution">
    <text evidence="2">The sequence shown here is derived from an EMBL/GenBank/DDBJ whole genome shotgun (WGS) entry which is preliminary data.</text>
</comment>
<gene>
    <name evidence="2" type="ORF">OYC64_020312</name>
</gene>
<reference evidence="2 3" key="1">
    <citation type="journal article" date="2022" name="G3 (Bethesda)">
        <title>Evaluating Illumina-, Nanopore-, and PacBio-based genome assembly strategies with the bald notothen, Trematomus borchgrevinki.</title>
        <authorList>
            <person name="Rayamajhi N."/>
            <person name="Cheng C.C."/>
            <person name="Catchen J.M."/>
        </authorList>
    </citation>
    <scope>NUCLEOTIDE SEQUENCE [LARGE SCALE GENOMIC DNA]</scope>
    <source>
        <strain evidence="2">AGRC-2024</strain>
    </source>
</reference>
<keyword evidence="3" id="KW-1185">Reference proteome</keyword>
<organism evidence="2 3">
    <name type="scientific">Pagothenia borchgrevinki</name>
    <name type="common">Bald rockcod</name>
    <name type="synonym">Trematomus borchgrevinki</name>
    <dbReference type="NCBI Taxonomy" id="8213"/>
    <lineage>
        <taxon>Eukaryota</taxon>
        <taxon>Metazoa</taxon>
        <taxon>Chordata</taxon>
        <taxon>Craniata</taxon>
        <taxon>Vertebrata</taxon>
        <taxon>Euteleostomi</taxon>
        <taxon>Actinopterygii</taxon>
        <taxon>Neopterygii</taxon>
        <taxon>Teleostei</taxon>
        <taxon>Neoteleostei</taxon>
        <taxon>Acanthomorphata</taxon>
        <taxon>Eupercaria</taxon>
        <taxon>Perciformes</taxon>
        <taxon>Notothenioidei</taxon>
        <taxon>Nototheniidae</taxon>
        <taxon>Pagothenia</taxon>
    </lineage>
</organism>
<evidence type="ECO:0000313" key="3">
    <source>
        <dbReference type="Proteomes" id="UP001619887"/>
    </source>
</evidence>
<sequence length="87" mass="9905">MITQAIQSLINWSIHNCAGDNIWEYNKARLWSHLLLEDTGAPVRGKKGGQNLRDFASNTAERKRGIRTKLHPRTDLKPAETTDRHQG</sequence>
<feature type="compositionally biased region" description="Basic and acidic residues" evidence="1">
    <location>
        <begin position="72"/>
        <end position="87"/>
    </location>
</feature>
<dbReference type="Proteomes" id="UP001619887">
    <property type="component" value="Unassembled WGS sequence"/>
</dbReference>
<evidence type="ECO:0000256" key="1">
    <source>
        <dbReference type="SAM" id="MobiDB-lite"/>
    </source>
</evidence>
<proteinExistence type="predicted"/>
<name>A0ABD2FLA5_PAGBO</name>
<feature type="region of interest" description="Disordered" evidence="1">
    <location>
        <begin position="42"/>
        <end position="87"/>
    </location>
</feature>
<protein>
    <submittedName>
        <fullName evidence="2">Uncharacterized protein</fullName>
    </submittedName>
</protein>
<dbReference type="AlphaFoldDB" id="A0ABD2FLA5"/>
<dbReference type="EMBL" id="JBIYXZ010002089">
    <property type="protein sequence ID" value="KAL3042340.1"/>
    <property type="molecule type" value="Genomic_DNA"/>
</dbReference>
<reference evidence="2 3" key="2">
    <citation type="journal article" date="2024" name="G3 (Bethesda)">
        <title>The genome of the cryopelagic Antarctic bald notothen, Trematomus borchgrevinki.</title>
        <authorList>
            <person name="Rayamajhi N."/>
            <person name="Rivera-Colon A.G."/>
            <person name="Minhas B.F."/>
            <person name="Cheng C.C."/>
            <person name="Catchen J.M."/>
        </authorList>
    </citation>
    <scope>NUCLEOTIDE SEQUENCE [LARGE SCALE GENOMIC DNA]</scope>
    <source>
        <strain evidence="2">AGRC-2024</strain>
    </source>
</reference>
<evidence type="ECO:0000313" key="2">
    <source>
        <dbReference type="EMBL" id="KAL3042340.1"/>
    </source>
</evidence>
<accession>A0ABD2FLA5</accession>